<dbReference type="InterPro" id="IPR050081">
    <property type="entry name" value="Ile-tRNA_ligase"/>
</dbReference>
<dbReference type="Gene3D" id="1.10.730.20">
    <property type="match status" value="1"/>
</dbReference>
<comment type="similarity">
    <text evidence="1">Belongs to the class-I aminoacyl-tRNA synthetase family.</text>
</comment>
<dbReference type="InterPro" id="IPR053720">
    <property type="entry name" value="Psm_Assembly_Chaperone"/>
</dbReference>
<dbReference type="InterPro" id="IPR014729">
    <property type="entry name" value="Rossmann-like_a/b/a_fold"/>
</dbReference>
<evidence type="ECO:0000256" key="6">
    <source>
        <dbReference type="ARBA" id="ARBA00022917"/>
    </source>
</evidence>
<dbReference type="Pfam" id="PF00173">
    <property type="entry name" value="Cyt-b5"/>
    <property type="match status" value="1"/>
</dbReference>
<dbReference type="PROSITE" id="PS50255">
    <property type="entry name" value="CYTOCHROME_B5_2"/>
    <property type="match status" value="1"/>
</dbReference>
<dbReference type="EC" id="6.1.1.5" evidence="2"/>
<feature type="transmembrane region" description="Helical" evidence="9">
    <location>
        <begin position="412"/>
        <end position="436"/>
    </location>
</feature>
<evidence type="ECO:0000256" key="3">
    <source>
        <dbReference type="ARBA" id="ARBA00022598"/>
    </source>
</evidence>
<evidence type="ECO:0000313" key="12">
    <source>
        <dbReference type="Proteomes" id="UP001175271"/>
    </source>
</evidence>
<keyword evidence="3" id="KW-0436">Ligase</keyword>
<dbReference type="Gene3D" id="3.30.230.90">
    <property type="match status" value="1"/>
</dbReference>
<dbReference type="InterPro" id="IPR001199">
    <property type="entry name" value="Cyt_B5-like_heme/steroid-bd"/>
</dbReference>
<dbReference type="InterPro" id="IPR013155">
    <property type="entry name" value="M/V/L/I-tRNA-synth_anticd-bd"/>
</dbReference>
<dbReference type="SUPFAM" id="SSF50677">
    <property type="entry name" value="ValRS/IleRS/LeuRS editing domain"/>
    <property type="match status" value="1"/>
</dbReference>
<dbReference type="GO" id="GO:0016491">
    <property type="term" value="F:oxidoreductase activity"/>
    <property type="evidence" value="ECO:0007669"/>
    <property type="project" value="InterPro"/>
</dbReference>
<evidence type="ECO:0000313" key="11">
    <source>
        <dbReference type="EMBL" id="KAK0427651.1"/>
    </source>
</evidence>
<protein>
    <recommendedName>
        <fullName evidence="2">isoleucine--tRNA ligase</fullName>
        <ecNumber evidence="2">6.1.1.5</ecNumber>
    </recommendedName>
    <alternativeName>
        <fullName evidence="8">Isoleucyl-tRNA synthetase</fullName>
    </alternativeName>
</protein>
<dbReference type="GO" id="GO:0006428">
    <property type="term" value="P:isoleucyl-tRNA aminoacylation"/>
    <property type="evidence" value="ECO:0007669"/>
    <property type="project" value="InterPro"/>
</dbReference>
<dbReference type="GO" id="GO:0005739">
    <property type="term" value="C:mitochondrion"/>
    <property type="evidence" value="ECO:0007669"/>
    <property type="project" value="TreeGrafter"/>
</dbReference>
<keyword evidence="5" id="KW-0067">ATP-binding</keyword>
<dbReference type="PRINTS" id="PR00984">
    <property type="entry name" value="TRNASYNTHILE"/>
</dbReference>
<evidence type="ECO:0000256" key="4">
    <source>
        <dbReference type="ARBA" id="ARBA00022741"/>
    </source>
</evidence>
<evidence type="ECO:0000259" key="10">
    <source>
        <dbReference type="PROSITE" id="PS50255"/>
    </source>
</evidence>
<evidence type="ECO:0000256" key="9">
    <source>
        <dbReference type="SAM" id="Phobius"/>
    </source>
</evidence>
<accession>A0AA39MAI4</accession>
<sequence>MCAGDSRCHSRNGMADGGSEAAKPLLVYLDGKLYDVGPFAKKHPGGEKVLRRLAGDEIGKFMRGQERIMAVKHEHSAAAYHILEQYAVEKTHKKDALLDISIPILWKVGDLKHDYWTWIHQPYDGTLRLFKSDFLEMLTRTAWYIVPLVWMPVVFYFATLGLNEMYQKHGIFNGFATSGALFSFGFLMWTLLEYILHRWVFHFKPDPDSYNQITLHFLLHGLHHKTPMDGDRLVFPPTPALLIVAFFYSIYKAILPFPVFCCFASGKLFGYVCYDMVHYYLHHGDPEPSSTMHFRKVYHHNHHFKDFDLAYGISTVLWDHVFQTGSALDTKKLDYQKIRWLLVVCKFETDDASNYSRLQIFDERWSSSWVVVSSCLATMALFWQLRRMYRQRMRGAAPNKPINYHQMARRRVIVTFVFFFIGWKAFGMTLNDWLLFRRDAVTGEFRFHTPDEVKSLVELKKRQGDFLMEFEDFSSFKPSPPLDLSFNFENLKFSFYWTRFADREQFVISTLGRVGQVVEVLFPSVLNSRVISRAGQVDYETRVLLGADLGDLDLLIRRLVILLSENLPRLKNLVFYLGLDDHELTCTSLPSNSSLYTSLISSRTCATAAASDHKSARKRHQSTVFLPTTNFQAHVKPILQGELDNQLAIDGDLHEFYKWQLENRLDKEKFVFLDGPPYANGPAHVGHAINKILKDFVVKSRSVALAQPVVYQPGWDCHGLPIELKITKNVKGETPLRIRELAREVAESSIGIQMNAFKRWGVSADWTNPYRTMDPSYVANQLDVFASLYEKGYVYRSYKPVYWSPSSKSALAESELEYNDKHKSISVYYRFPFINLTLDSAGLSHLKTKKTAHIYALIWTTTPWTIPLNSCICYSESARYVLIESKNNKGNPIRDLYIVAEALLPEIQKVTGHEYDVLAQLDTKIFEDKFYRNCMYNEVAMPLLPGKHVTTKIGTGLVHSSYAHGFDDYQIALARGDQVECFVDEDGRYTRQMGYNLEGKDVFTQGSKAVIEMFKKHVVFQHKYEHSYPYDWRTKKPVIIRSSAQWFIDVSKIGNRSADLIRENIKIASGSSDQSASLISQLTNRPAWCISRQRVWGVPIPSISVGSSDDQRMSPSLIRRVAELVTANNSTDVWWTEPMENILTDQIRKDLGIKPGDKLAKGNDVMDVWLDSGCAWKTTPDHAVSDVVSEGVDQFRGWFQSLMLTSLAVRVEAPYKRVNVHGFSVDDKGKKMSKSLGNVIDPEIITDGSLNQKPLGANGLRLWVALYGSEGVGDVKLGKTVLEDLSRRMNQIRISFRFLLGALHRYDAIGREPVPYSQRPVLDQYILNEVRSQLIRTKENYEAYKFRAVANDFIQFLQNPLSSVYINCVRDRLYCDPWGSPAHQSAQDTIDLIGRSLATSIAPILPHLSIEYYVNHPLKKNAPKDALRTSIEQIVAEYNDHEMTPSEEVKKQMEILLRLKSRLSAETVGKIDTTKKNVEIIVAGEDYDVLKAIHEDMWSSDLVEILGVSGAELLVGDSESVKIVDPSRAFCHRCRKHNRRHEDTEICERCRRCC</sequence>
<evidence type="ECO:0000256" key="7">
    <source>
        <dbReference type="ARBA" id="ARBA00023146"/>
    </source>
</evidence>
<keyword evidence="12" id="KW-1185">Reference proteome</keyword>
<dbReference type="GO" id="GO:0008610">
    <property type="term" value="P:lipid biosynthetic process"/>
    <property type="evidence" value="ECO:0007669"/>
    <property type="project" value="InterPro"/>
</dbReference>
<keyword evidence="7" id="KW-0030">Aminoacyl-tRNA synthetase</keyword>
<dbReference type="InterPro" id="IPR036400">
    <property type="entry name" value="Cyt_B5-like_heme/steroid_sf"/>
</dbReference>
<dbReference type="Pfam" id="PF04116">
    <property type="entry name" value="FA_hydroxylase"/>
    <property type="match status" value="1"/>
</dbReference>
<dbReference type="EMBL" id="JAUCMV010000001">
    <property type="protein sequence ID" value="KAK0427651.1"/>
    <property type="molecule type" value="Genomic_DNA"/>
</dbReference>
<feature type="domain" description="Cytochrome b5 heme-binding" evidence="10">
    <location>
        <begin position="9"/>
        <end position="92"/>
    </location>
</feature>
<evidence type="ECO:0000256" key="1">
    <source>
        <dbReference type="ARBA" id="ARBA00005594"/>
    </source>
</evidence>
<evidence type="ECO:0000256" key="5">
    <source>
        <dbReference type="ARBA" id="ARBA00022840"/>
    </source>
</evidence>
<keyword evidence="9" id="KW-0472">Membrane</keyword>
<keyword evidence="9" id="KW-0812">Transmembrane</keyword>
<dbReference type="GO" id="GO:0002161">
    <property type="term" value="F:aminoacyl-tRNA deacylase activity"/>
    <property type="evidence" value="ECO:0007669"/>
    <property type="project" value="InterPro"/>
</dbReference>
<dbReference type="InterPro" id="IPR009080">
    <property type="entry name" value="tRNAsynth_Ia_anticodon-bd"/>
</dbReference>
<dbReference type="PANTHER" id="PTHR42765:SF1">
    <property type="entry name" value="ISOLEUCINE--TRNA LIGASE, MITOCHONDRIAL"/>
    <property type="match status" value="1"/>
</dbReference>
<keyword evidence="6" id="KW-0648">Protein biosynthesis</keyword>
<dbReference type="InterPro" id="IPR002301">
    <property type="entry name" value="Ile-tRNA-ligase"/>
</dbReference>
<reference evidence="11" key="1">
    <citation type="submission" date="2023-06" db="EMBL/GenBank/DDBJ databases">
        <title>Genomic analysis of the entomopathogenic nematode Steinernema hermaphroditum.</title>
        <authorList>
            <person name="Schwarz E.M."/>
            <person name="Heppert J.K."/>
            <person name="Baniya A."/>
            <person name="Schwartz H.T."/>
            <person name="Tan C.-H."/>
            <person name="Antoshechkin I."/>
            <person name="Sternberg P.W."/>
            <person name="Goodrich-Blair H."/>
            <person name="Dillman A.R."/>
        </authorList>
    </citation>
    <scope>NUCLEOTIDE SEQUENCE</scope>
    <source>
        <strain evidence="11">PS9179</strain>
        <tissue evidence="11">Whole animal</tissue>
    </source>
</reference>
<dbReference type="InterPro" id="IPR009008">
    <property type="entry name" value="Val/Leu/Ile-tRNA-synth_edit"/>
</dbReference>
<name>A0AA39MAI4_9BILA</name>
<dbReference type="Pfam" id="PF00133">
    <property type="entry name" value="tRNA-synt_1"/>
    <property type="match status" value="1"/>
</dbReference>
<dbReference type="NCBIfam" id="TIGR00392">
    <property type="entry name" value="ileS"/>
    <property type="match status" value="1"/>
</dbReference>
<dbReference type="Pfam" id="PF08264">
    <property type="entry name" value="Anticodon_1"/>
    <property type="match status" value="1"/>
</dbReference>
<dbReference type="InterPro" id="IPR002300">
    <property type="entry name" value="aa-tRNA-synth_Ia"/>
</dbReference>
<dbReference type="GO" id="GO:0005524">
    <property type="term" value="F:ATP binding"/>
    <property type="evidence" value="ECO:0007669"/>
    <property type="project" value="UniProtKB-KW"/>
</dbReference>
<dbReference type="InterPro" id="IPR006694">
    <property type="entry name" value="Fatty_acid_hydroxylase"/>
</dbReference>
<dbReference type="SUPFAM" id="SSF47323">
    <property type="entry name" value="Anticodon-binding domain of a subclass of class I aminoacyl-tRNA synthetases"/>
    <property type="match status" value="1"/>
</dbReference>
<dbReference type="SUPFAM" id="SSF52374">
    <property type="entry name" value="Nucleotidylyl transferase"/>
    <property type="match status" value="1"/>
</dbReference>
<dbReference type="GO" id="GO:0032543">
    <property type="term" value="P:mitochondrial translation"/>
    <property type="evidence" value="ECO:0007669"/>
    <property type="project" value="TreeGrafter"/>
</dbReference>
<feature type="transmembrane region" description="Helical" evidence="9">
    <location>
        <begin position="141"/>
        <end position="159"/>
    </location>
</feature>
<dbReference type="SUPFAM" id="SSF55856">
    <property type="entry name" value="Cytochrome b5-like heme/steroid binding domain"/>
    <property type="match status" value="1"/>
</dbReference>
<feature type="transmembrane region" description="Helical" evidence="9">
    <location>
        <begin position="171"/>
        <end position="192"/>
    </location>
</feature>
<dbReference type="SMART" id="SM01117">
    <property type="entry name" value="Cyt-b5"/>
    <property type="match status" value="1"/>
</dbReference>
<organism evidence="11 12">
    <name type="scientific">Steinernema hermaphroditum</name>
    <dbReference type="NCBI Taxonomy" id="289476"/>
    <lineage>
        <taxon>Eukaryota</taxon>
        <taxon>Metazoa</taxon>
        <taxon>Ecdysozoa</taxon>
        <taxon>Nematoda</taxon>
        <taxon>Chromadorea</taxon>
        <taxon>Rhabditida</taxon>
        <taxon>Tylenchina</taxon>
        <taxon>Panagrolaimomorpha</taxon>
        <taxon>Strongyloidoidea</taxon>
        <taxon>Steinernematidae</taxon>
        <taxon>Steinernema</taxon>
    </lineage>
</organism>
<comment type="caution">
    <text evidence="11">The sequence shown here is derived from an EMBL/GenBank/DDBJ whole genome shotgun (WGS) entry which is preliminary data.</text>
</comment>
<feature type="transmembrane region" description="Helical" evidence="9">
    <location>
        <begin position="365"/>
        <end position="385"/>
    </location>
</feature>
<keyword evidence="9" id="KW-1133">Transmembrane helix</keyword>
<evidence type="ECO:0000256" key="8">
    <source>
        <dbReference type="ARBA" id="ARBA00032665"/>
    </source>
</evidence>
<evidence type="ECO:0000256" key="2">
    <source>
        <dbReference type="ARBA" id="ARBA00013165"/>
    </source>
</evidence>
<gene>
    <name evidence="11" type="ORF">QR680_010346</name>
</gene>
<dbReference type="GO" id="GO:0005506">
    <property type="term" value="F:iron ion binding"/>
    <property type="evidence" value="ECO:0007669"/>
    <property type="project" value="InterPro"/>
</dbReference>
<dbReference type="Proteomes" id="UP001175271">
    <property type="component" value="Unassembled WGS sequence"/>
</dbReference>
<feature type="transmembrane region" description="Helical" evidence="9">
    <location>
        <begin position="233"/>
        <end position="251"/>
    </location>
</feature>
<proteinExistence type="inferred from homology"/>
<dbReference type="Gene3D" id="3.40.50.620">
    <property type="entry name" value="HUPs"/>
    <property type="match status" value="2"/>
</dbReference>
<keyword evidence="4" id="KW-0547">Nucleotide-binding</keyword>
<dbReference type="GO" id="GO:0004822">
    <property type="term" value="F:isoleucine-tRNA ligase activity"/>
    <property type="evidence" value="ECO:0007669"/>
    <property type="project" value="UniProtKB-EC"/>
</dbReference>
<dbReference type="Gene3D" id="3.10.120.10">
    <property type="entry name" value="Cytochrome b5-like heme/steroid binding domain"/>
    <property type="match status" value="1"/>
</dbReference>
<dbReference type="PANTHER" id="PTHR42765">
    <property type="entry name" value="SOLEUCYL-TRNA SYNTHETASE"/>
    <property type="match status" value="1"/>
</dbReference>